<gene>
    <name evidence="2" type="ORF">ACTOB_002968</name>
</gene>
<dbReference type="Gene3D" id="3.40.50.1460">
    <property type="match status" value="1"/>
</dbReference>
<protein>
    <recommendedName>
        <fullName evidence="1">Effector-associated domain-containing protein</fullName>
    </recommendedName>
</protein>
<organism evidence="2 3">
    <name type="scientific">Actinoplanes oblitus</name>
    <dbReference type="NCBI Taxonomy" id="3040509"/>
    <lineage>
        <taxon>Bacteria</taxon>
        <taxon>Bacillati</taxon>
        <taxon>Actinomycetota</taxon>
        <taxon>Actinomycetes</taxon>
        <taxon>Micromonosporales</taxon>
        <taxon>Micromonosporaceae</taxon>
        <taxon>Actinoplanes</taxon>
    </lineage>
</organism>
<reference evidence="2 3" key="1">
    <citation type="submission" date="2023-06" db="EMBL/GenBank/DDBJ databases">
        <authorList>
            <person name="Yushchuk O."/>
            <person name="Binda E."/>
            <person name="Ruckert-Reed C."/>
            <person name="Fedorenko V."/>
            <person name="Kalinowski J."/>
            <person name="Marinelli F."/>
        </authorList>
    </citation>
    <scope>NUCLEOTIDE SEQUENCE [LARGE SCALE GENOMIC DNA]</scope>
    <source>
        <strain evidence="2 3">NRRL 3884</strain>
    </source>
</reference>
<evidence type="ECO:0000313" key="3">
    <source>
        <dbReference type="Proteomes" id="UP001240150"/>
    </source>
</evidence>
<feature type="domain" description="Effector-associated" evidence="1">
    <location>
        <begin position="288"/>
        <end position="365"/>
    </location>
</feature>
<keyword evidence="3" id="KW-1185">Reference proteome</keyword>
<dbReference type="InterPro" id="IPR045431">
    <property type="entry name" value="EAD2"/>
</dbReference>
<dbReference type="Pfam" id="PF19956">
    <property type="entry name" value="EAD2"/>
    <property type="match status" value="1"/>
</dbReference>
<dbReference type="RefSeq" id="WP_284920756.1">
    <property type="nucleotide sequence ID" value="NZ_CP126980.1"/>
</dbReference>
<sequence length="371" mass="41246">MTEPARNPRDARVILVGIDEYRGGPAWSLHGPVDDAIRFAEFFVARGVPPERVTVLATPLVTADRLPSGVDSRPADRGTIREVFVREIGVEKDAGDLYVVWGGHGFVDLDRRRRLLYPEATEADPIDLDLDSLLRRYRSGEVPGLERQTWLIDVCQVHEPDGLPGAGHETFQAGDDVPFRQQAVYLAAALGQPAVNLSRRRTGLFSREVLRLLDTGGLDLLGDFSRLSAAIEDRFTRLRTGGAIDQTPTYLWYRDALGREEGQLLRRHRASTSGARPEPSATKLKPVVDALVDLPEFRRPQDREHILSLLSASVYGSIRRNDQTRFDAVGIIRGCSRHSGGLAELVEAVRFFVPEGTAVDRFEEAAHRLET</sequence>
<accession>A0ABY8WQF5</accession>
<name>A0ABY8WQF5_9ACTN</name>
<dbReference type="Proteomes" id="UP001240150">
    <property type="component" value="Chromosome"/>
</dbReference>
<evidence type="ECO:0000313" key="2">
    <source>
        <dbReference type="EMBL" id="WIM99318.1"/>
    </source>
</evidence>
<evidence type="ECO:0000259" key="1">
    <source>
        <dbReference type="Pfam" id="PF19956"/>
    </source>
</evidence>
<dbReference type="EMBL" id="CP126980">
    <property type="protein sequence ID" value="WIM99318.1"/>
    <property type="molecule type" value="Genomic_DNA"/>
</dbReference>
<proteinExistence type="predicted"/>